<dbReference type="AlphaFoldDB" id="A0A1G1KTZ3"/>
<dbReference type="GO" id="GO:0016746">
    <property type="term" value="F:acyltransferase activity"/>
    <property type="evidence" value="ECO:0007669"/>
    <property type="project" value="UniProtKB-KW"/>
</dbReference>
<gene>
    <name evidence="7" type="ORF">A3G33_03475</name>
</gene>
<evidence type="ECO:0000256" key="2">
    <source>
        <dbReference type="ARBA" id="ARBA00022475"/>
    </source>
</evidence>
<comment type="caution">
    <text evidence="7">The sequence shown here is derived from an EMBL/GenBank/DDBJ whole genome shotgun (WGS) entry which is preliminary data.</text>
</comment>
<dbReference type="PANTHER" id="PTHR30606:SF10">
    <property type="entry name" value="PHOSPHATIDYLINOSITOL MANNOSIDE ACYLTRANSFERASE"/>
    <property type="match status" value="1"/>
</dbReference>
<protein>
    <recommendedName>
        <fullName evidence="9">Lipid A biosynthesis acyltransferase</fullName>
    </recommendedName>
</protein>
<dbReference type="Pfam" id="PF03279">
    <property type="entry name" value="Lip_A_acyltrans"/>
    <property type="match status" value="1"/>
</dbReference>
<sequence length="313" mass="36633">MSNSLPKFIEKQNQPKRRLDLPPLEFLIYCVIRLVAFGIGVIPIEWASWISCRIGDLAYFVAGKRRKIALYNLDLAYGNTIPANEKKRIARKSFQNLITSVMEFMRTEKTIADQKDRFTLSGGEHLSNGLLEGKGVVFVMAHLGSWEYTAFIPHLLKFTCTVIGKSFRNRYLYRWIEHLRHSTGLKYADKNESIRVIMRKIKNNEVIALLIDQWAGSDGKWIPFFNVPTATTTFPVRLAVKCQAPIVAISCVRIKPGKYRLVISPEFRVDQSSENWEYETTLKINHFFEDLIKQYPWQWAWYHRRWKKRPKDI</sequence>
<evidence type="ECO:0008006" key="9">
    <source>
        <dbReference type="Google" id="ProtNLM"/>
    </source>
</evidence>
<keyword evidence="4" id="KW-0808">Transferase</keyword>
<proteinExistence type="predicted"/>
<dbReference type="PIRSF" id="PIRSF026649">
    <property type="entry name" value="MsbB"/>
    <property type="match status" value="1"/>
</dbReference>
<organism evidence="7 8">
    <name type="scientific">Candidatus Danuiimicrobium aquiferis</name>
    <dbReference type="NCBI Taxonomy" id="1801832"/>
    <lineage>
        <taxon>Bacteria</taxon>
        <taxon>Pseudomonadati</taxon>
        <taxon>Candidatus Omnitrophota</taxon>
        <taxon>Candidatus Danuiimicrobium</taxon>
    </lineage>
</organism>
<dbReference type="InterPro" id="IPR004960">
    <property type="entry name" value="LipA_acyltrans"/>
</dbReference>
<evidence type="ECO:0000256" key="1">
    <source>
        <dbReference type="ARBA" id="ARBA00004533"/>
    </source>
</evidence>
<dbReference type="PANTHER" id="PTHR30606">
    <property type="entry name" value="LIPID A BIOSYNTHESIS LAUROYL ACYLTRANSFERASE"/>
    <property type="match status" value="1"/>
</dbReference>
<evidence type="ECO:0000256" key="3">
    <source>
        <dbReference type="ARBA" id="ARBA00022519"/>
    </source>
</evidence>
<dbReference type="EMBL" id="MHFR01000051">
    <property type="protein sequence ID" value="OGW96376.1"/>
    <property type="molecule type" value="Genomic_DNA"/>
</dbReference>
<evidence type="ECO:0000313" key="7">
    <source>
        <dbReference type="EMBL" id="OGW96376.1"/>
    </source>
</evidence>
<evidence type="ECO:0000256" key="4">
    <source>
        <dbReference type="ARBA" id="ARBA00022679"/>
    </source>
</evidence>
<accession>A0A1G1KTZ3</accession>
<evidence type="ECO:0000256" key="6">
    <source>
        <dbReference type="ARBA" id="ARBA00023315"/>
    </source>
</evidence>
<keyword evidence="5" id="KW-0472">Membrane</keyword>
<evidence type="ECO:0000256" key="5">
    <source>
        <dbReference type="ARBA" id="ARBA00023136"/>
    </source>
</evidence>
<dbReference type="GO" id="GO:0005886">
    <property type="term" value="C:plasma membrane"/>
    <property type="evidence" value="ECO:0007669"/>
    <property type="project" value="UniProtKB-SubCell"/>
</dbReference>
<comment type="subcellular location">
    <subcellularLocation>
        <location evidence="1">Cell inner membrane</location>
    </subcellularLocation>
</comment>
<keyword evidence="3" id="KW-0997">Cell inner membrane</keyword>
<keyword evidence="6" id="KW-0012">Acyltransferase</keyword>
<name>A0A1G1KTZ3_9BACT</name>
<reference evidence="7 8" key="1">
    <citation type="journal article" date="2016" name="Nat. Commun.">
        <title>Thousands of microbial genomes shed light on interconnected biogeochemical processes in an aquifer system.</title>
        <authorList>
            <person name="Anantharaman K."/>
            <person name="Brown C.T."/>
            <person name="Hug L.A."/>
            <person name="Sharon I."/>
            <person name="Castelle C.J."/>
            <person name="Probst A.J."/>
            <person name="Thomas B.C."/>
            <person name="Singh A."/>
            <person name="Wilkins M.J."/>
            <person name="Karaoz U."/>
            <person name="Brodie E.L."/>
            <person name="Williams K.H."/>
            <person name="Hubbard S.S."/>
            <person name="Banfield J.F."/>
        </authorList>
    </citation>
    <scope>NUCLEOTIDE SEQUENCE [LARGE SCALE GENOMIC DNA]</scope>
</reference>
<keyword evidence="2" id="KW-1003">Cell membrane</keyword>
<dbReference type="GO" id="GO:0009247">
    <property type="term" value="P:glycolipid biosynthetic process"/>
    <property type="evidence" value="ECO:0007669"/>
    <property type="project" value="UniProtKB-ARBA"/>
</dbReference>
<dbReference type="Proteomes" id="UP000178187">
    <property type="component" value="Unassembled WGS sequence"/>
</dbReference>
<dbReference type="CDD" id="cd07984">
    <property type="entry name" value="LPLAT_LABLAT-like"/>
    <property type="match status" value="1"/>
</dbReference>
<evidence type="ECO:0000313" key="8">
    <source>
        <dbReference type="Proteomes" id="UP000178187"/>
    </source>
</evidence>